<dbReference type="Pfam" id="PF02557">
    <property type="entry name" value="VanY"/>
    <property type="match status" value="1"/>
</dbReference>
<reference evidence="3 4" key="1">
    <citation type="submission" date="2019-04" db="EMBL/GenBank/DDBJ databases">
        <title>Sphingomonas psychrotolerans sp. nov., isolated from soil in the Tianshan Mountains, Xinjiang, China.</title>
        <authorList>
            <person name="Luo Y."/>
            <person name="Sheng H."/>
        </authorList>
    </citation>
    <scope>NUCLEOTIDE SEQUENCE [LARGE SCALE GENOMIC DNA]</scope>
    <source>
        <strain evidence="3 4">KIS18-15</strain>
    </source>
</reference>
<protein>
    <submittedName>
        <fullName evidence="3">D-alanyl-D-alanine carboxypeptidase family protein</fullName>
    </submittedName>
</protein>
<keyword evidence="3" id="KW-0645">Protease</keyword>
<keyword evidence="3" id="KW-0121">Carboxypeptidase</keyword>
<dbReference type="Proteomes" id="UP000309848">
    <property type="component" value="Unassembled WGS sequence"/>
</dbReference>
<comment type="caution">
    <text evidence="3">The sequence shown here is derived from an EMBL/GenBank/DDBJ whole genome shotgun (WGS) entry which is preliminary data.</text>
</comment>
<dbReference type="PANTHER" id="PTHR34385">
    <property type="entry name" value="D-ALANYL-D-ALANINE CARBOXYPEPTIDASE"/>
    <property type="match status" value="1"/>
</dbReference>
<evidence type="ECO:0000256" key="1">
    <source>
        <dbReference type="SAM" id="SignalP"/>
    </source>
</evidence>
<accession>A0A4S1WCV5</accession>
<evidence type="ECO:0000313" key="4">
    <source>
        <dbReference type="Proteomes" id="UP000309848"/>
    </source>
</evidence>
<dbReference type="InterPro" id="IPR003709">
    <property type="entry name" value="VanY-like_core_dom"/>
</dbReference>
<dbReference type="PANTHER" id="PTHR34385:SF1">
    <property type="entry name" value="PEPTIDOGLYCAN L-ALANYL-D-GLUTAMATE ENDOPEPTIDASE CWLK"/>
    <property type="match status" value="1"/>
</dbReference>
<gene>
    <name evidence="3" type="ORF">E5A74_17290</name>
</gene>
<dbReference type="InterPro" id="IPR058193">
    <property type="entry name" value="VanY/YodJ_core_dom"/>
</dbReference>
<dbReference type="EMBL" id="SRXU01000008">
    <property type="protein sequence ID" value="TGX39270.1"/>
    <property type="molecule type" value="Genomic_DNA"/>
</dbReference>
<keyword evidence="3" id="KW-0378">Hydrolase</keyword>
<feature type="domain" description="D-alanyl-D-alanine carboxypeptidase-like core" evidence="2">
    <location>
        <begin position="68"/>
        <end position="195"/>
    </location>
</feature>
<dbReference type="CDD" id="cd14852">
    <property type="entry name" value="LD-carboxypeptidase"/>
    <property type="match status" value="1"/>
</dbReference>
<feature type="signal peptide" evidence="1">
    <location>
        <begin position="1"/>
        <end position="19"/>
    </location>
</feature>
<organism evidence="3 4">
    <name type="scientific">Sphingomonas naasensis</name>
    <dbReference type="NCBI Taxonomy" id="1344951"/>
    <lineage>
        <taxon>Bacteria</taxon>
        <taxon>Pseudomonadati</taxon>
        <taxon>Pseudomonadota</taxon>
        <taxon>Alphaproteobacteria</taxon>
        <taxon>Sphingomonadales</taxon>
        <taxon>Sphingomonadaceae</taxon>
        <taxon>Sphingomonas</taxon>
    </lineage>
</organism>
<keyword evidence="4" id="KW-1185">Reference proteome</keyword>
<proteinExistence type="predicted"/>
<dbReference type="InterPro" id="IPR009045">
    <property type="entry name" value="Zn_M74/Hedgehog-like"/>
</dbReference>
<evidence type="ECO:0000259" key="2">
    <source>
        <dbReference type="Pfam" id="PF02557"/>
    </source>
</evidence>
<dbReference type="InterPro" id="IPR052179">
    <property type="entry name" value="DD-CPase-like"/>
</dbReference>
<dbReference type="GO" id="GO:0006508">
    <property type="term" value="P:proteolysis"/>
    <property type="evidence" value="ECO:0007669"/>
    <property type="project" value="InterPro"/>
</dbReference>
<keyword evidence="1" id="KW-0732">Signal</keyword>
<dbReference type="SUPFAM" id="SSF55166">
    <property type="entry name" value="Hedgehog/DD-peptidase"/>
    <property type="match status" value="1"/>
</dbReference>
<evidence type="ECO:0000313" key="3">
    <source>
        <dbReference type="EMBL" id="TGX39270.1"/>
    </source>
</evidence>
<feature type="chain" id="PRO_5020312933" evidence="1">
    <location>
        <begin position="20"/>
        <end position="272"/>
    </location>
</feature>
<dbReference type="OrthoDB" id="9792074at2"/>
<dbReference type="Gene3D" id="3.30.1380.10">
    <property type="match status" value="1"/>
</dbReference>
<sequence>MVRLSAVALLLCIPLAAHAEDDVPPPAPAAAPAPLAPAMRMFNHLAYGEANATALVPVPSLAGCILVRDAVDDLEHLLAAARAEGIDLGAVSCFRSIAKQRRVFCSGSENCDSVGGAALRARFVGPPGHSEHATGYAIDFVHRGGDCRAVEQCFALTPGGKWLMRRGPEFGFELSFPAGNKQGVGWEPWHWRWVGRSGDAGAQAQAARARFAAAQARFPALPAVARTQTKAAAGLLPDRRSVETAREGGGYAVSSSRAGAAILLATSAMRRP</sequence>
<dbReference type="AlphaFoldDB" id="A0A4S1WCV5"/>
<dbReference type="GO" id="GO:0004180">
    <property type="term" value="F:carboxypeptidase activity"/>
    <property type="evidence" value="ECO:0007669"/>
    <property type="project" value="UniProtKB-KW"/>
</dbReference>
<name>A0A4S1WCV5_9SPHN</name>